<evidence type="ECO:0000256" key="2">
    <source>
        <dbReference type="ARBA" id="ARBA00022676"/>
    </source>
</evidence>
<gene>
    <name evidence="6" type="ORF">TeGR_g10367</name>
</gene>
<evidence type="ECO:0000259" key="5">
    <source>
        <dbReference type="Pfam" id="PF06925"/>
    </source>
</evidence>
<keyword evidence="2" id="KW-0328">Glycosyltransferase</keyword>
<evidence type="ECO:0000256" key="1">
    <source>
        <dbReference type="ARBA" id="ARBA00006962"/>
    </source>
</evidence>
<sequence length="224" mass="24428">MLVLSIVLFLCLSPLAQPLVAPSAHRPSTAPSAPRPSTALLSTLSSEKPKIQFLICDTGGGHRASALSLRSALSLSHPAITCDIVDIYSYTTAWPFNSLPHMYAVFTKYSFLWDTFYKSGETPAARSFNKALTSTFCYDPFRLCLTRTSHSSAPETRGERLERDGRRADVVVSVHPLTQELPLKVLEDVDRSEGCGGRETPFVTVVTDLGSASATWFSPEADIT</sequence>
<dbReference type="InterPro" id="IPR050519">
    <property type="entry name" value="Glycosyltransf_28_UgtP"/>
</dbReference>
<reference evidence="6 7" key="1">
    <citation type="journal article" date="2023" name="Commun. Biol.">
        <title>Genome analysis of Parmales, the sister group of diatoms, reveals the evolutionary specialization of diatoms from phago-mixotrophs to photoautotrophs.</title>
        <authorList>
            <person name="Ban H."/>
            <person name="Sato S."/>
            <person name="Yoshikawa S."/>
            <person name="Yamada K."/>
            <person name="Nakamura Y."/>
            <person name="Ichinomiya M."/>
            <person name="Sato N."/>
            <person name="Blanc-Mathieu R."/>
            <person name="Endo H."/>
            <person name="Kuwata A."/>
            <person name="Ogata H."/>
        </authorList>
    </citation>
    <scope>NUCLEOTIDE SEQUENCE [LARGE SCALE GENOMIC DNA]</scope>
</reference>
<evidence type="ECO:0000256" key="3">
    <source>
        <dbReference type="ARBA" id="ARBA00022679"/>
    </source>
</evidence>
<dbReference type="Proteomes" id="UP001165060">
    <property type="component" value="Unassembled WGS sequence"/>
</dbReference>
<feature type="signal peptide" evidence="4">
    <location>
        <begin position="1"/>
        <end position="18"/>
    </location>
</feature>
<comment type="similarity">
    <text evidence="1">Belongs to the glycosyltransferase 28 family.</text>
</comment>
<name>A0ABQ6MS33_9STRA</name>
<feature type="chain" id="PRO_5046456795" description="Diacylglycerol glucosyltransferase N-terminal domain-containing protein" evidence="4">
    <location>
        <begin position="19"/>
        <end position="224"/>
    </location>
</feature>
<dbReference type="InterPro" id="IPR009695">
    <property type="entry name" value="Diacylglyc_glucosyltr_N"/>
</dbReference>
<evidence type="ECO:0000313" key="7">
    <source>
        <dbReference type="Proteomes" id="UP001165060"/>
    </source>
</evidence>
<keyword evidence="3" id="KW-0808">Transferase</keyword>
<dbReference type="Pfam" id="PF06925">
    <property type="entry name" value="MGDG_synth"/>
    <property type="match status" value="1"/>
</dbReference>
<protein>
    <recommendedName>
        <fullName evidence="5">Diacylglycerol glucosyltransferase N-terminal domain-containing protein</fullName>
    </recommendedName>
</protein>
<comment type="caution">
    <text evidence="6">The sequence shown here is derived from an EMBL/GenBank/DDBJ whole genome shotgun (WGS) entry which is preliminary data.</text>
</comment>
<accession>A0ABQ6MS33</accession>
<dbReference type="EMBL" id="BRYB01003139">
    <property type="protein sequence ID" value="GMI31238.1"/>
    <property type="molecule type" value="Genomic_DNA"/>
</dbReference>
<organism evidence="6 7">
    <name type="scientific">Tetraparma gracilis</name>
    <dbReference type="NCBI Taxonomy" id="2962635"/>
    <lineage>
        <taxon>Eukaryota</taxon>
        <taxon>Sar</taxon>
        <taxon>Stramenopiles</taxon>
        <taxon>Ochrophyta</taxon>
        <taxon>Bolidophyceae</taxon>
        <taxon>Parmales</taxon>
        <taxon>Triparmaceae</taxon>
        <taxon>Tetraparma</taxon>
    </lineage>
</organism>
<feature type="domain" description="Diacylglycerol glucosyltransferase N-terminal" evidence="5">
    <location>
        <begin position="166"/>
        <end position="222"/>
    </location>
</feature>
<keyword evidence="7" id="KW-1185">Reference proteome</keyword>
<proteinExistence type="inferred from homology"/>
<evidence type="ECO:0000256" key="4">
    <source>
        <dbReference type="SAM" id="SignalP"/>
    </source>
</evidence>
<evidence type="ECO:0000313" key="6">
    <source>
        <dbReference type="EMBL" id="GMI31238.1"/>
    </source>
</evidence>
<keyword evidence="4" id="KW-0732">Signal</keyword>
<dbReference type="PANTHER" id="PTHR43025">
    <property type="entry name" value="MONOGALACTOSYLDIACYLGLYCEROL SYNTHASE"/>
    <property type="match status" value="1"/>
</dbReference>
<dbReference type="PANTHER" id="PTHR43025:SF3">
    <property type="entry name" value="MONOGALACTOSYLDIACYLGLYCEROL SYNTHASE 1, CHLOROPLASTIC"/>
    <property type="match status" value="1"/>
</dbReference>